<evidence type="ECO:0000313" key="2">
    <source>
        <dbReference type="EMBL" id="MFC6753451.1"/>
    </source>
</evidence>
<comment type="caution">
    <text evidence="2">The sequence shown here is derived from an EMBL/GenBank/DDBJ whole genome shotgun (WGS) entry which is preliminary data.</text>
</comment>
<keyword evidence="3" id="KW-1185">Reference proteome</keyword>
<sequence length="115" mass="11503">MARGEELARTAAALDGSVVVCGTGAYADALASRRFPGARVTTVENVLGGTPGSNSDPADPDPPNSDPDPADPDPSNSDPADLGSLDPDPADPPAVAAVVVAVDADRASESREPLR</sequence>
<evidence type="ECO:0000256" key="1">
    <source>
        <dbReference type="SAM" id="MobiDB-lite"/>
    </source>
</evidence>
<gene>
    <name evidence="2" type="ORF">ACFQEU_08230</name>
</gene>
<protein>
    <submittedName>
        <fullName evidence="2">Uncharacterized protein</fullName>
    </submittedName>
</protein>
<dbReference type="AlphaFoldDB" id="A0ABD5SAG9"/>
<organism evidence="2 3">
    <name type="scientific">Halorubrum tibetense</name>
    <dbReference type="NCBI Taxonomy" id="175631"/>
    <lineage>
        <taxon>Archaea</taxon>
        <taxon>Methanobacteriati</taxon>
        <taxon>Methanobacteriota</taxon>
        <taxon>Stenosarchaea group</taxon>
        <taxon>Halobacteria</taxon>
        <taxon>Halobacteriales</taxon>
        <taxon>Haloferacaceae</taxon>
        <taxon>Halorubrum</taxon>
    </lineage>
</organism>
<evidence type="ECO:0000313" key="3">
    <source>
        <dbReference type="Proteomes" id="UP001596442"/>
    </source>
</evidence>
<feature type="region of interest" description="Disordered" evidence="1">
    <location>
        <begin position="44"/>
        <end position="95"/>
    </location>
</feature>
<name>A0ABD5SAG9_9EURY</name>
<accession>A0ABD5SAG9</accession>
<dbReference type="Proteomes" id="UP001596442">
    <property type="component" value="Unassembled WGS sequence"/>
</dbReference>
<dbReference type="EMBL" id="JBHSWW010000098">
    <property type="protein sequence ID" value="MFC6753451.1"/>
    <property type="molecule type" value="Genomic_DNA"/>
</dbReference>
<reference evidence="2 3" key="1">
    <citation type="journal article" date="2019" name="Int. J. Syst. Evol. Microbiol.">
        <title>The Global Catalogue of Microorganisms (GCM) 10K type strain sequencing project: providing services to taxonomists for standard genome sequencing and annotation.</title>
        <authorList>
            <consortium name="The Broad Institute Genomics Platform"/>
            <consortium name="The Broad Institute Genome Sequencing Center for Infectious Disease"/>
            <person name="Wu L."/>
            <person name="Ma J."/>
        </authorList>
    </citation>
    <scope>NUCLEOTIDE SEQUENCE [LARGE SCALE GENOMIC DNA]</scope>
    <source>
        <strain evidence="2 3">CGMCC 1.3239</strain>
    </source>
</reference>
<feature type="non-terminal residue" evidence="2">
    <location>
        <position position="115"/>
    </location>
</feature>
<proteinExistence type="predicted"/>